<evidence type="ECO:0008006" key="2">
    <source>
        <dbReference type="Google" id="ProtNLM"/>
    </source>
</evidence>
<accession>A0AAU8EQJ7</accession>
<dbReference type="EMBL" id="CP159279">
    <property type="protein sequence ID" value="XCH11696.1"/>
    <property type="molecule type" value="Genomic_DNA"/>
</dbReference>
<reference evidence="1" key="1">
    <citation type="submission" date="2024-06" db="EMBL/GenBank/DDBJ databases">
        <title>Biodegradation of dimethachlon by Arthrobacter sp. K5: mechanistic insights and ecological implications.</title>
        <authorList>
            <person name="Hu S."/>
            <person name="Lu P."/>
        </authorList>
    </citation>
    <scope>NUCLEOTIDE SEQUENCE</scope>
    <source>
        <strain evidence="1">K5</strain>
    </source>
</reference>
<gene>
    <name evidence="1" type="ORF">ABRP34_01385</name>
</gene>
<dbReference type="RefSeq" id="WP_353711956.1">
    <property type="nucleotide sequence ID" value="NZ_CP159279.1"/>
</dbReference>
<proteinExistence type="predicted"/>
<sequence length="137" mass="14537">MSTTPAPVDAIHLALCTAAEDPSIPLDGEWTARQLQALAEMDKRVQRHPQHMLARMALANHGNTPSLEPIRASVVRSLGGAAGTHYIVAALHLAHLAMALPHVLSATQRALLLAPLKAAEMAREATDNDSAEVEFAA</sequence>
<organism evidence="1">
    <name type="scientific">Arthrobacter sp. K5</name>
    <dbReference type="NCBI Taxonomy" id="2839623"/>
    <lineage>
        <taxon>Bacteria</taxon>
        <taxon>Bacillati</taxon>
        <taxon>Actinomycetota</taxon>
        <taxon>Actinomycetes</taxon>
        <taxon>Micrococcales</taxon>
        <taxon>Micrococcaceae</taxon>
        <taxon>Arthrobacter</taxon>
    </lineage>
</organism>
<dbReference type="AlphaFoldDB" id="A0AAU8EQJ7"/>
<protein>
    <recommendedName>
        <fullName evidence="2">DUF222 domain-containing protein</fullName>
    </recommendedName>
</protein>
<name>A0AAU8EQJ7_9MICC</name>
<evidence type="ECO:0000313" key="1">
    <source>
        <dbReference type="EMBL" id="XCH11696.1"/>
    </source>
</evidence>